<dbReference type="PROSITE" id="PS50802">
    <property type="entry name" value="OTU"/>
    <property type="match status" value="1"/>
</dbReference>
<accession>A0AA89BKY8</accession>
<protein>
    <recommendedName>
        <fullName evidence="1">OTU domain-containing protein</fullName>
    </recommendedName>
</protein>
<comment type="caution">
    <text evidence="2">The sequence shown here is derived from an EMBL/GenBank/DDBJ whole genome shotgun (WGS) entry which is preliminary data.</text>
</comment>
<keyword evidence="3" id="KW-1185">Reference proteome</keyword>
<organism evidence="2 3">
    <name type="scientific">Pinctada imbricata</name>
    <name type="common">Atlantic pearl-oyster</name>
    <name type="synonym">Pinctada martensii</name>
    <dbReference type="NCBI Taxonomy" id="66713"/>
    <lineage>
        <taxon>Eukaryota</taxon>
        <taxon>Metazoa</taxon>
        <taxon>Spiralia</taxon>
        <taxon>Lophotrochozoa</taxon>
        <taxon>Mollusca</taxon>
        <taxon>Bivalvia</taxon>
        <taxon>Autobranchia</taxon>
        <taxon>Pteriomorphia</taxon>
        <taxon>Pterioida</taxon>
        <taxon>Pterioidea</taxon>
        <taxon>Pteriidae</taxon>
        <taxon>Pinctada</taxon>
    </lineage>
</organism>
<dbReference type="SUPFAM" id="SSF54001">
    <property type="entry name" value="Cysteine proteinases"/>
    <property type="match status" value="1"/>
</dbReference>
<evidence type="ECO:0000313" key="3">
    <source>
        <dbReference type="Proteomes" id="UP001186944"/>
    </source>
</evidence>
<gene>
    <name evidence="2" type="ORF">FSP39_015746</name>
</gene>
<name>A0AA89BKY8_PINIB</name>
<dbReference type="Pfam" id="PF02338">
    <property type="entry name" value="OTU"/>
    <property type="match status" value="1"/>
</dbReference>
<feature type="domain" description="OTU" evidence="1">
    <location>
        <begin position="47"/>
        <end position="185"/>
    </location>
</feature>
<evidence type="ECO:0000313" key="2">
    <source>
        <dbReference type="EMBL" id="KAK3083175.1"/>
    </source>
</evidence>
<dbReference type="InterPro" id="IPR038765">
    <property type="entry name" value="Papain-like_cys_pep_sf"/>
</dbReference>
<dbReference type="PANTHER" id="PTHR33153">
    <property type="entry name" value="MYND-TYPE DOMAIN-CONTAINING PROTEIN"/>
    <property type="match status" value="1"/>
</dbReference>
<reference evidence="2" key="1">
    <citation type="submission" date="2019-08" db="EMBL/GenBank/DDBJ databases">
        <title>The improved chromosome-level genome for the pearl oyster Pinctada fucata martensii using PacBio sequencing and Hi-C.</title>
        <authorList>
            <person name="Zheng Z."/>
        </authorList>
    </citation>
    <scope>NUCLEOTIDE SEQUENCE</scope>
    <source>
        <strain evidence="2">ZZ-2019</strain>
        <tissue evidence="2">Adductor muscle</tissue>
    </source>
</reference>
<dbReference type="InterPro" id="IPR003323">
    <property type="entry name" value="OTU_dom"/>
</dbReference>
<dbReference type="Proteomes" id="UP001186944">
    <property type="component" value="Unassembled WGS sequence"/>
</dbReference>
<proteinExistence type="predicted"/>
<evidence type="ECO:0000259" key="1">
    <source>
        <dbReference type="PROSITE" id="PS50802"/>
    </source>
</evidence>
<dbReference type="CDD" id="cd22755">
    <property type="entry name" value="OTU_CeDUB-like"/>
    <property type="match status" value="1"/>
</dbReference>
<dbReference type="Gene3D" id="3.90.70.80">
    <property type="match status" value="1"/>
</dbReference>
<dbReference type="Pfam" id="PF25273">
    <property type="entry name" value="DUF7869"/>
    <property type="match status" value="1"/>
</dbReference>
<dbReference type="InterPro" id="IPR057191">
    <property type="entry name" value="DUF7869"/>
</dbReference>
<sequence>MSEALPRRFEPVNETWQKKMCNELNIEFSGNVCFLQNCTDQVLGKPSELYKTKGDGNCLFRALSYAVSGSEENHGLLRSIIVSAIKDRKDLSLEGVIRDNKSPEQYLKDSEMEVDGKWGSEVEIFVAAAVLKTDIYTYSKYGENYQWLAFKQTDLLKSDTDTTFPGTSIYMSHTNGNHYDIVLAVRNEKNSCRRSDHGNGSPPSCCTPTQQEIDITHSFDTLPACDQHGSRDILGISLQEDLENFDALGTSMEDLKFVCTSKQPESLVDEDQIASMEIPLSPGNSIYNSSFEAECNEQKEILKKRYTKCSKMLQKAIDTTDDAMMLSRQCHMNCLEHLQESDIREARTKYWTKTYKNRLEWLYDKFDEARRKNDQLQFLIDGGNVACQRCFRALYMINKTGYYKVLTRYRRGSISIGNRRGRDESKITKEAYRWLKEYAYFHSDRMPDTGHQMLPYKTRKNSIYKLYVDEKTENMEYSVSEATFNKVWRTQIPNLKIKQTNSFSKRATCVSIERELERTRNPSRRKKLMGMITVHNGRQMRERRVYYAKREKAKREYKRYMSIIIDGMDQCSNKLGLSELEGIDPTGMLKTHIQGVLNHGKGTLTTYVDINEYSHDANLIMNILLRTFFDALDKNGRLPRILYIQADNCARENKNKFLLAFCELLVKLNVFHEVNLSFLYVGHTHEDIDAAFSQISEKLRRQDVITLPGILEMLGRGRLVKGMFDIKSWLLPLINEIGGHSKPLHFRFAEDEEGVKMMYRADSSKPWSKCYENMLRDIPTGQPKILIPPNIDQIDTRAIQKNVEKLRFEMTDGQYQWWQRLLSELSEMKQSDEKRQQYAKRDALWLLPLLRNKSYPDEKEDDNMPSHIEGLLDKELDDHIVSVKWIFKATLFHIYYNRHARW</sequence>
<dbReference type="AlphaFoldDB" id="A0AA89BKY8"/>
<dbReference type="PANTHER" id="PTHR33153:SF3">
    <property type="entry name" value="TRAFFICKING PROTEIN PARTICLE COMPLEX SUBUNIT 11 DOMAIN-CONTAINING PROTEIN"/>
    <property type="match status" value="1"/>
</dbReference>
<dbReference type="EMBL" id="VSWD01000014">
    <property type="protein sequence ID" value="KAK3083175.1"/>
    <property type="molecule type" value="Genomic_DNA"/>
</dbReference>